<evidence type="ECO:0000256" key="2">
    <source>
        <dbReference type="ARBA" id="ARBA00022803"/>
    </source>
</evidence>
<keyword evidence="2" id="KW-0802">TPR repeat</keyword>
<dbReference type="AlphaFoldDB" id="G0TSZ1"/>
<dbReference type="GO" id="GO:0006355">
    <property type="term" value="P:regulation of DNA-templated transcription"/>
    <property type="evidence" value="ECO:0007669"/>
    <property type="project" value="InterPro"/>
</dbReference>
<keyword evidence="1" id="KW-0677">Repeat</keyword>
<dbReference type="GO" id="GO:0016593">
    <property type="term" value="C:Cdc73/Paf1 complex"/>
    <property type="evidence" value="ECO:0007669"/>
    <property type="project" value="TreeGrafter"/>
</dbReference>
<dbReference type="EMBL" id="HE573019">
    <property type="protein sequence ID" value="CCC47071.1"/>
    <property type="molecule type" value="Genomic_DNA"/>
</dbReference>
<dbReference type="InterPro" id="IPR019734">
    <property type="entry name" value="TPR_rpt"/>
</dbReference>
<protein>
    <recommendedName>
        <fullName evidence="5">RNA polymerase-associated protein CTR9</fullName>
    </recommendedName>
</protein>
<feature type="compositionally biased region" description="Polar residues" evidence="3">
    <location>
        <begin position="1149"/>
        <end position="1158"/>
    </location>
</feature>
<feature type="compositionally biased region" description="Basic and acidic residues" evidence="3">
    <location>
        <begin position="1101"/>
        <end position="1111"/>
    </location>
</feature>
<evidence type="ECO:0000256" key="3">
    <source>
        <dbReference type="SAM" id="MobiDB-lite"/>
    </source>
</evidence>
<gene>
    <name evidence="4" type="ORF">TVY486_0302580</name>
</gene>
<sequence>MTELSDEVQRTLGDALSAFSRGDIGDAVSLLDAASLEHRTYQQVHDLFALRCMRASIAAMSGERSISSYMADVSSSHMHNAVVLYLEGLAAMASGTGLQTASVKFEEASRADPHFVIARLGLAAVHYYRGHYKESFSQYRVVLQTLGSKAPPIVRVGMGLCAYRLNRLDYAQKMLERALEVNSDDELALLVLLVIFLDCRQMSKVIEVVGRLRLILPTNAVVILKVSDLVYFRAVAQGRVKAFAPSISRLLTEVRGVANLEEAAIADYQEGRLNMALGNFSKARVLLDAALQTLPNLLAARIHYARLLLLSGKDKESEQMLLRINAEHPNQKEVLLMLGAQAARLGLHERALECSKRLTEGVAPEDIRSWSLASWCARLNKEEARKFSSLVARIQKEMGKTMGLCAYRLNRLDYAQKMLERALEVNSDDELALLVLLVIFLDCRQMSKVIEVVGRLRLILPTNAVVILKVSDLVYFRAVAQGRVKAFAPSISRLLTEVRGVANLEEAAIADYQEGRLNMALGNFSKARVLLDAALQTLPNLLAARIHYARLLLLSGKDKESEQMLLRINAEHPNQKEVLLMLGAQAARLGLHERALECSKRLTEGVAPEDIRSWSLASWCARLNKEEARKFSSLVARIQKEMGKTTPTQLLVNIATLNKDVDGLQRILDQELGADVLSLPTLAVAHIPIVFNLALLLEEKDRVRSRQLYIFLVKKHGYFQLPYFRLHELAKTDGLLKQAVAWLVLLQQIVPDEPYSIASLGQLLFEQQRFMASLSVLRSVKGRPLPVVLGLGAAYLRCGQHHWEDSRRFVSGARDRFSFVLRRDKGNMLAAHGLACCLGLEGQYECCQSLLDRVGEVLPNCQYIRRHYGAHMANAKILSGSFKQARDYLERDKQRTPLQMSSLAFCLLSEERYSEAIAVLTEAMDACPNHSFLLYNLALVHCASFVASVSSKQALTIDEARSLRRSLATGLEIANRFIKINGNSQTLRVAQTFLRFVCIYCVDLNDREIKKLIAAGLQAAAEFEKQNELWRRVFGSYIEEKRAADERREADERKRCEQEQQLAREILEGFNRARGGETAKFNGDTDNWVGTHQEDISADPTSRHLFEDENIAHSQSDTMSGKEVYGTPEVGEIGSTAEQADPSEEVPTNAGNGNGRQE</sequence>
<dbReference type="PANTHER" id="PTHR14027">
    <property type="entry name" value="RNA POLYMERASE-ASSOCIATED PROTEIN CTR9"/>
    <property type="match status" value="1"/>
</dbReference>
<dbReference type="Pfam" id="PF14559">
    <property type="entry name" value="TPR_19"/>
    <property type="match status" value="2"/>
</dbReference>
<dbReference type="SMART" id="SM00028">
    <property type="entry name" value="TPR"/>
    <property type="match status" value="5"/>
</dbReference>
<dbReference type="InterPro" id="IPR011990">
    <property type="entry name" value="TPR-like_helical_dom_sf"/>
</dbReference>
<dbReference type="GO" id="GO:0006368">
    <property type="term" value="P:transcription elongation by RNA polymerase II"/>
    <property type="evidence" value="ECO:0007669"/>
    <property type="project" value="TreeGrafter"/>
</dbReference>
<evidence type="ECO:0000313" key="4">
    <source>
        <dbReference type="EMBL" id="CCC47071.1"/>
    </source>
</evidence>
<dbReference type="SUPFAM" id="SSF48452">
    <property type="entry name" value="TPR-like"/>
    <property type="match status" value="4"/>
</dbReference>
<evidence type="ECO:0000256" key="1">
    <source>
        <dbReference type="ARBA" id="ARBA00022737"/>
    </source>
</evidence>
<evidence type="ECO:0008006" key="5">
    <source>
        <dbReference type="Google" id="ProtNLM"/>
    </source>
</evidence>
<dbReference type="GO" id="GO:0000993">
    <property type="term" value="F:RNA polymerase II complex binding"/>
    <property type="evidence" value="ECO:0007669"/>
    <property type="project" value="TreeGrafter"/>
</dbReference>
<dbReference type="VEuPathDB" id="TriTrypDB:TvY486_0302580"/>
<proteinExistence type="predicted"/>
<dbReference type="PANTHER" id="PTHR14027:SF2">
    <property type="entry name" value="RNA POLYMERASE-ASSOCIATED PROTEIN CTR9 HOMOLOG"/>
    <property type="match status" value="1"/>
</dbReference>
<accession>G0TSZ1</accession>
<dbReference type="Gene3D" id="1.25.40.10">
    <property type="entry name" value="Tetratricopeptide repeat domain"/>
    <property type="match status" value="4"/>
</dbReference>
<feature type="region of interest" description="Disordered" evidence="3">
    <location>
        <begin position="1075"/>
        <end position="1158"/>
    </location>
</feature>
<organism evidence="4">
    <name type="scientific">Trypanosoma vivax (strain Y486)</name>
    <dbReference type="NCBI Taxonomy" id="1055687"/>
    <lineage>
        <taxon>Eukaryota</taxon>
        <taxon>Discoba</taxon>
        <taxon>Euglenozoa</taxon>
        <taxon>Kinetoplastea</taxon>
        <taxon>Metakinetoplastina</taxon>
        <taxon>Trypanosomatida</taxon>
        <taxon>Trypanosomatidae</taxon>
        <taxon>Trypanosoma</taxon>
        <taxon>Duttonella</taxon>
    </lineage>
</organism>
<name>G0TSZ1_TRYVY</name>
<reference evidence="4" key="1">
    <citation type="journal article" date="2012" name="Proc. Natl. Acad. Sci. U.S.A.">
        <title>Antigenic diversity is generated by distinct evolutionary mechanisms in African trypanosome species.</title>
        <authorList>
            <person name="Jackson A.P."/>
            <person name="Berry A."/>
            <person name="Aslett M."/>
            <person name="Allison H.C."/>
            <person name="Burton P."/>
            <person name="Vavrova-Anderson J."/>
            <person name="Brown R."/>
            <person name="Browne H."/>
            <person name="Corton N."/>
            <person name="Hauser H."/>
            <person name="Gamble J."/>
            <person name="Gilderthorp R."/>
            <person name="Marcello L."/>
            <person name="McQuillan J."/>
            <person name="Otto T.D."/>
            <person name="Quail M.A."/>
            <person name="Sanders M.J."/>
            <person name="van Tonder A."/>
            <person name="Ginger M.L."/>
            <person name="Field M.C."/>
            <person name="Barry J.D."/>
            <person name="Hertz-Fowler C."/>
            <person name="Berriman M."/>
        </authorList>
    </citation>
    <scope>NUCLEOTIDE SEQUENCE</scope>
    <source>
        <strain evidence="4">Y486</strain>
    </source>
</reference>
<dbReference type="InterPro" id="IPR031101">
    <property type="entry name" value="Ctr9"/>
</dbReference>